<keyword evidence="8" id="KW-0812">Transmembrane</keyword>
<keyword evidence="5 10" id="KW-0418">Kinase</keyword>
<comment type="catalytic activity">
    <reaction evidence="1">
        <text>ATP + protein L-histidine = ADP + protein N-phospho-L-histidine.</text>
        <dbReference type="EC" id="2.7.13.3"/>
    </reaction>
</comment>
<dbReference type="RefSeq" id="WP_317491260.1">
    <property type="nucleotide sequence ID" value="NZ_CP136051.1"/>
</dbReference>
<dbReference type="Gene3D" id="1.10.287.130">
    <property type="match status" value="1"/>
</dbReference>
<dbReference type="PROSITE" id="PS50109">
    <property type="entry name" value="HIS_KIN"/>
    <property type="match status" value="1"/>
</dbReference>
<dbReference type="SMART" id="SM00387">
    <property type="entry name" value="HATPase_c"/>
    <property type="match status" value="1"/>
</dbReference>
<evidence type="ECO:0000256" key="8">
    <source>
        <dbReference type="SAM" id="Phobius"/>
    </source>
</evidence>
<dbReference type="InterPro" id="IPR005467">
    <property type="entry name" value="His_kinase_dom"/>
</dbReference>
<evidence type="ECO:0000259" key="9">
    <source>
        <dbReference type="PROSITE" id="PS50109"/>
    </source>
</evidence>
<dbReference type="SMART" id="SM00388">
    <property type="entry name" value="HisKA"/>
    <property type="match status" value="1"/>
</dbReference>
<dbReference type="Proteomes" id="UP001302349">
    <property type="component" value="Chromosome"/>
</dbReference>
<evidence type="ECO:0000256" key="7">
    <source>
        <dbReference type="SAM" id="Coils"/>
    </source>
</evidence>
<dbReference type="InterPro" id="IPR036097">
    <property type="entry name" value="HisK_dim/P_sf"/>
</dbReference>
<dbReference type="CDD" id="cd00075">
    <property type="entry name" value="HATPase"/>
    <property type="match status" value="1"/>
</dbReference>
<evidence type="ECO:0000256" key="6">
    <source>
        <dbReference type="ARBA" id="ARBA00023012"/>
    </source>
</evidence>
<feature type="transmembrane region" description="Helical" evidence="8">
    <location>
        <begin position="157"/>
        <end position="180"/>
    </location>
</feature>
<dbReference type="InterPro" id="IPR036890">
    <property type="entry name" value="HATPase_C_sf"/>
</dbReference>
<feature type="transmembrane region" description="Helical" evidence="8">
    <location>
        <begin position="201"/>
        <end position="223"/>
    </location>
</feature>
<name>A0ABZ0IU97_9BACT</name>
<dbReference type="InterPro" id="IPR003661">
    <property type="entry name" value="HisK_dim/P_dom"/>
</dbReference>
<keyword evidence="8" id="KW-1133">Transmembrane helix</keyword>
<keyword evidence="3" id="KW-0597">Phosphoprotein</keyword>
<dbReference type="InterPro" id="IPR004358">
    <property type="entry name" value="Sig_transdc_His_kin-like_C"/>
</dbReference>
<evidence type="ECO:0000313" key="11">
    <source>
        <dbReference type="Proteomes" id="UP001302349"/>
    </source>
</evidence>
<dbReference type="EMBL" id="CP136051">
    <property type="protein sequence ID" value="WOK08625.1"/>
    <property type="molecule type" value="Genomic_DNA"/>
</dbReference>
<sequence length="537" mass="60881">MIILKRSYLLVVLLTCLVLLGWVADIEFLKGVLPGLETMKPITAFCFLLCVAAIHFGGFTSIVGMPFVFIISGMHLIEVIAGRMLFPEISSIVLRMSGATSFLFMAISLAIGMSEWKSDRATVRTVELILLAGLFICFTALLGFILDYESLHRVTFFSTMAIHTAICFMLIYGSFLLSQISNKDSRFHLVFSKNLGGRVILRRWLVTITIPAVASGTILLGAIYDFYDIGFAFILLASFSSAFTTIFLFRKARVIETIDLENQRLLYEKQKINEDLEILNEAINVSKHELEIKNKELVKAVEALYKKNRELDLFTYHTSHDIRAPVASILGIAAIAMSESDIEKMKEYFRVIEGRGKRLDKFIHQMIMFTRNDRTALELERINVEEVLDDCLNDIRVDPLYRGLKVEKQIMLDNPVMIFDRIRLGEIFGNILHNAIKFQNTQVAESYLKIAVMEGGDYLRIIFEDNGIGIKKEYQPKLFQMFQRATDQVEGSGLGLYIVKQMVTKLGGNIKLTSEYGKGTKIEIDLAINKLQFNGNK</sequence>
<keyword evidence="7" id="KW-0175">Coiled coil</keyword>
<reference evidence="10 11" key="1">
    <citation type="journal article" date="2023" name="Microbiol. Resour. Announc.">
        <title>Complete Genome Sequence of Imperialibacter roseus strain P4T.</title>
        <authorList>
            <person name="Tizabi D.R."/>
            <person name="Bachvaroff T."/>
            <person name="Hill R.T."/>
        </authorList>
    </citation>
    <scope>NUCLEOTIDE SEQUENCE [LARGE SCALE GENOMIC DNA]</scope>
    <source>
        <strain evidence="10 11">P4T</strain>
    </source>
</reference>
<dbReference type="Pfam" id="PF02518">
    <property type="entry name" value="HATPase_c"/>
    <property type="match status" value="1"/>
</dbReference>
<dbReference type="CDD" id="cd00082">
    <property type="entry name" value="HisKA"/>
    <property type="match status" value="1"/>
</dbReference>
<keyword evidence="8" id="KW-0472">Membrane</keyword>
<feature type="transmembrane region" description="Helical" evidence="8">
    <location>
        <begin position="125"/>
        <end position="145"/>
    </location>
</feature>
<organism evidence="10 11">
    <name type="scientific">Imperialibacter roseus</name>
    <dbReference type="NCBI Taxonomy" id="1324217"/>
    <lineage>
        <taxon>Bacteria</taxon>
        <taxon>Pseudomonadati</taxon>
        <taxon>Bacteroidota</taxon>
        <taxon>Cytophagia</taxon>
        <taxon>Cytophagales</taxon>
        <taxon>Flammeovirgaceae</taxon>
        <taxon>Imperialibacter</taxon>
    </lineage>
</organism>
<evidence type="ECO:0000313" key="10">
    <source>
        <dbReference type="EMBL" id="WOK08625.1"/>
    </source>
</evidence>
<keyword evidence="6" id="KW-0902">Two-component regulatory system</keyword>
<dbReference type="PANTHER" id="PTHR43711">
    <property type="entry name" value="TWO-COMPONENT HISTIDINE KINASE"/>
    <property type="match status" value="1"/>
</dbReference>
<feature type="transmembrane region" description="Helical" evidence="8">
    <location>
        <begin position="41"/>
        <end position="60"/>
    </location>
</feature>
<dbReference type="GO" id="GO:0016301">
    <property type="term" value="F:kinase activity"/>
    <property type="evidence" value="ECO:0007669"/>
    <property type="project" value="UniProtKB-KW"/>
</dbReference>
<dbReference type="EC" id="2.7.13.3" evidence="2"/>
<feature type="transmembrane region" description="Helical" evidence="8">
    <location>
        <begin position="67"/>
        <end position="86"/>
    </location>
</feature>
<keyword evidence="11" id="KW-1185">Reference proteome</keyword>
<dbReference type="Pfam" id="PF00512">
    <property type="entry name" value="HisKA"/>
    <property type="match status" value="1"/>
</dbReference>
<keyword evidence="4" id="KW-0808">Transferase</keyword>
<dbReference type="PRINTS" id="PR00344">
    <property type="entry name" value="BCTRLSENSOR"/>
</dbReference>
<dbReference type="InterPro" id="IPR050736">
    <property type="entry name" value="Sensor_HK_Regulatory"/>
</dbReference>
<feature type="coiled-coil region" evidence="7">
    <location>
        <begin position="262"/>
        <end position="307"/>
    </location>
</feature>
<proteinExistence type="predicted"/>
<dbReference type="SUPFAM" id="SSF47384">
    <property type="entry name" value="Homodimeric domain of signal transducing histidine kinase"/>
    <property type="match status" value="1"/>
</dbReference>
<dbReference type="InterPro" id="IPR003594">
    <property type="entry name" value="HATPase_dom"/>
</dbReference>
<protein>
    <recommendedName>
        <fullName evidence="2">histidine kinase</fullName>
        <ecNumber evidence="2">2.7.13.3</ecNumber>
    </recommendedName>
</protein>
<evidence type="ECO:0000256" key="2">
    <source>
        <dbReference type="ARBA" id="ARBA00012438"/>
    </source>
</evidence>
<evidence type="ECO:0000256" key="4">
    <source>
        <dbReference type="ARBA" id="ARBA00022679"/>
    </source>
</evidence>
<evidence type="ECO:0000256" key="5">
    <source>
        <dbReference type="ARBA" id="ARBA00022777"/>
    </source>
</evidence>
<accession>A0ABZ0IU97</accession>
<feature type="transmembrane region" description="Helical" evidence="8">
    <location>
        <begin position="92"/>
        <end position="113"/>
    </location>
</feature>
<gene>
    <name evidence="10" type="ORF">RT717_08245</name>
</gene>
<evidence type="ECO:0000256" key="3">
    <source>
        <dbReference type="ARBA" id="ARBA00022553"/>
    </source>
</evidence>
<dbReference type="PANTHER" id="PTHR43711:SF31">
    <property type="entry name" value="HISTIDINE KINASE"/>
    <property type="match status" value="1"/>
</dbReference>
<dbReference type="Gene3D" id="3.30.565.10">
    <property type="entry name" value="Histidine kinase-like ATPase, C-terminal domain"/>
    <property type="match status" value="1"/>
</dbReference>
<feature type="domain" description="Histidine kinase" evidence="9">
    <location>
        <begin position="317"/>
        <end position="530"/>
    </location>
</feature>
<dbReference type="SUPFAM" id="SSF55874">
    <property type="entry name" value="ATPase domain of HSP90 chaperone/DNA topoisomerase II/histidine kinase"/>
    <property type="match status" value="1"/>
</dbReference>
<evidence type="ECO:0000256" key="1">
    <source>
        <dbReference type="ARBA" id="ARBA00000085"/>
    </source>
</evidence>
<feature type="transmembrane region" description="Helical" evidence="8">
    <location>
        <begin position="229"/>
        <end position="249"/>
    </location>
</feature>